<dbReference type="RefSeq" id="WP_038268743.1">
    <property type="nucleotide sequence ID" value="NZ_AYXY01000028.1"/>
</dbReference>
<dbReference type="Pfam" id="PF13145">
    <property type="entry name" value="Rotamase_2"/>
    <property type="match status" value="1"/>
</dbReference>
<protein>
    <recommendedName>
        <fullName evidence="2">peptidylprolyl isomerase</fullName>
        <ecNumber evidence="2">5.2.1.8</ecNumber>
    </recommendedName>
</protein>
<dbReference type="PANTHER" id="PTHR47245:SF1">
    <property type="entry name" value="FOLDASE PROTEIN PRSA"/>
    <property type="match status" value="1"/>
</dbReference>
<evidence type="ECO:0000259" key="6">
    <source>
        <dbReference type="Pfam" id="PF13145"/>
    </source>
</evidence>
<evidence type="ECO:0000256" key="4">
    <source>
        <dbReference type="ARBA" id="ARBA00023110"/>
    </source>
</evidence>
<reference evidence="7 8" key="2">
    <citation type="journal article" date="2016" name="Genome Announc.">
        <title>Draft Genome Sequence of Zhouia amylolytica AD3, Isolated from Tidal Flat Sediment.</title>
        <authorList>
            <person name="Jia B."/>
            <person name="Jin H.M."/>
            <person name="Lee H.J."/>
            <person name="Jeon C.O."/>
        </authorList>
    </citation>
    <scope>NUCLEOTIDE SEQUENCE [LARGE SCALE GENOMIC DNA]</scope>
    <source>
        <strain evidence="7 8">AD3</strain>
    </source>
</reference>
<dbReference type="InterPro" id="IPR050245">
    <property type="entry name" value="PrsA_foldase"/>
</dbReference>
<dbReference type="InterPro" id="IPR027304">
    <property type="entry name" value="Trigger_fact/SurA_dom_sf"/>
</dbReference>
<evidence type="ECO:0000313" key="8">
    <source>
        <dbReference type="Proteomes" id="UP000018850"/>
    </source>
</evidence>
<evidence type="ECO:0000256" key="1">
    <source>
        <dbReference type="ARBA" id="ARBA00000971"/>
    </source>
</evidence>
<feature type="domain" description="PpiC" evidence="6">
    <location>
        <begin position="114"/>
        <end position="239"/>
    </location>
</feature>
<accession>W2UJ47</accession>
<dbReference type="PANTHER" id="PTHR47245">
    <property type="entry name" value="PEPTIDYLPROLYL ISOMERASE"/>
    <property type="match status" value="1"/>
</dbReference>
<sequence>MKKLIKEPLFHFFLLGALLFIIYSQVNKSDAEQDIVVDNADIEHMAELWRLQWQRPPNADELQGLIDKYVNQEVLYREALKMNLDHNDEIVKRRLAQKMEFLGQDLSGLVAPASEENLMAYFEEHKEDYATPYQYNLYQVVFTTDHHKNPTNKAKAILEQYGSLDSNDMKPKGDSFYLDFALRDTDAFYLNREFGEQFTKQLETLPTEKWVGPVSSGYGEHLVYIESRTPPEIPPFKEVMKEVKRNYEYQMERESKEAIMKALKDSYNVQITADNIEEITSKNMAQK</sequence>
<comment type="caution">
    <text evidence="7">The sequence shown here is derived from an EMBL/GenBank/DDBJ whole genome shotgun (WGS) entry which is preliminary data.</text>
</comment>
<gene>
    <name evidence="7" type="ORF">P278_31320</name>
</gene>
<proteinExistence type="predicted"/>
<evidence type="ECO:0000313" key="7">
    <source>
        <dbReference type="EMBL" id="ETN93969.1"/>
    </source>
</evidence>
<reference evidence="8" key="1">
    <citation type="submission" date="2013-11" db="EMBL/GenBank/DDBJ databases">
        <title>Draft genome sequence from a member of Zhouia, isolated tidal flat.</title>
        <authorList>
            <person name="Jin H."/>
            <person name="Jeon C.O."/>
        </authorList>
    </citation>
    <scope>NUCLEOTIDE SEQUENCE [LARGE SCALE GENOMIC DNA]</scope>
    <source>
        <strain evidence="8">AD3</strain>
    </source>
</reference>
<dbReference type="EC" id="5.2.1.8" evidence="2"/>
<dbReference type="PATRIC" id="fig|1286632.3.peg.3126"/>
<name>W2UJ47_9FLAO</name>
<dbReference type="eggNOG" id="COG0760">
    <property type="taxonomic scope" value="Bacteria"/>
</dbReference>
<keyword evidence="5" id="KW-0413">Isomerase</keyword>
<evidence type="ECO:0000256" key="2">
    <source>
        <dbReference type="ARBA" id="ARBA00013194"/>
    </source>
</evidence>
<evidence type="ECO:0000256" key="3">
    <source>
        <dbReference type="ARBA" id="ARBA00022729"/>
    </source>
</evidence>
<dbReference type="InterPro" id="IPR000297">
    <property type="entry name" value="PPIase_PpiC"/>
</dbReference>
<keyword evidence="8" id="KW-1185">Reference proteome</keyword>
<comment type="catalytic activity">
    <reaction evidence="1">
        <text>[protein]-peptidylproline (omega=180) = [protein]-peptidylproline (omega=0)</text>
        <dbReference type="Rhea" id="RHEA:16237"/>
        <dbReference type="Rhea" id="RHEA-COMP:10747"/>
        <dbReference type="Rhea" id="RHEA-COMP:10748"/>
        <dbReference type="ChEBI" id="CHEBI:83833"/>
        <dbReference type="ChEBI" id="CHEBI:83834"/>
        <dbReference type="EC" id="5.2.1.8"/>
    </reaction>
</comment>
<dbReference type="Proteomes" id="UP000018850">
    <property type="component" value="Unassembled WGS sequence"/>
</dbReference>
<dbReference type="EMBL" id="AYXY01000028">
    <property type="protein sequence ID" value="ETN93969.1"/>
    <property type="molecule type" value="Genomic_DNA"/>
</dbReference>
<dbReference type="GO" id="GO:0003755">
    <property type="term" value="F:peptidyl-prolyl cis-trans isomerase activity"/>
    <property type="evidence" value="ECO:0007669"/>
    <property type="project" value="UniProtKB-KW"/>
</dbReference>
<organism evidence="7 8">
    <name type="scientific">Zhouia amylolytica AD3</name>
    <dbReference type="NCBI Taxonomy" id="1286632"/>
    <lineage>
        <taxon>Bacteria</taxon>
        <taxon>Pseudomonadati</taxon>
        <taxon>Bacteroidota</taxon>
        <taxon>Flavobacteriia</taxon>
        <taxon>Flavobacteriales</taxon>
        <taxon>Flavobacteriaceae</taxon>
        <taxon>Zhouia</taxon>
    </lineage>
</organism>
<dbReference type="AlphaFoldDB" id="W2UJ47"/>
<dbReference type="SUPFAM" id="SSF109998">
    <property type="entry name" value="Triger factor/SurA peptide-binding domain-like"/>
    <property type="match status" value="1"/>
</dbReference>
<keyword evidence="3" id="KW-0732">Signal</keyword>
<evidence type="ECO:0000256" key="5">
    <source>
        <dbReference type="ARBA" id="ARBA00023235"/>
    </source>
</evidence>
<keyword evidence="4" id="KW-0697">Rotamase</keyword>